<dbReference type="Gene3D" id="1.20.5.170">
    <property type="match status" value="1"/>
</dbReference>
<accession>A0A2C9LBV6</accession>
<evidence type="ECO:0000256" key="7">
    <source>
        <dbReference type="SAM" id="Coils"/>
    </source>
</evidence>
<dbReference type="KEGG" id="bgt:106050372"/>
<dbReference type="EnsemblMetazoa" id="BGLB029430-RC">
    <property type="protein sequence ID" value="BGLB029430-PC"/>
    <property type="gene ID" value="BGLB029430"/>
</dbReference>
<keyword evidence="7" id="KW-0175">Coiled coil</keyword>
<evidence type="ECO:0000256" key="1">
    <source>
        <dbReference type="ARBA" id="ARBA00004123"/>
    </source>
</evidence>
<evidence type="ECO:0008006" key="11">
    <source>
        <dbReference type="Google" id="ProtNLM"/>
    </source>
</evidence>
<evidence type="ECO:0000256" key="5">
    <source>
        <dbReference type="ARBA" id="ARBA00023242"/>
    </source>
</evidence>
<protein>
    <recommendedName>
        <fullName evidence="11">Mitotic spindle assembly checkpoint protein MAD1</fullName>
    </recommendedName>
</protein>
<dbReference type="FunFam" id="3.30.457.60:FF:000002">
    <property type="entry name" value="Mitotic spindle assembly checkpoint protein MAD1"/>
    <property type="match status" value="1"/>
</dbReference>
<evidence type="ECO:0000313" key="9">
    <source>
        <dbReference type="EnsemblMetazoa" id="BGLB029430-PA"/>
    </source>
</evidence>
<dbReference type="PANTHER" id="PTHR23168:SF0">
    <property type="entry name" value="MITOTIC SPINDLE ASSEMBLY CHECKPOINT PROTEIN MAD1"/>
    <property type="match status" value="1"/>
</dbReference>
<gene>
    <name evidence="9" type="primary">106050372</name>
</gene>
<dbReference type="InterPro" id="IPR008672">
    <property type="entry name" value="Mad1"/>
</dbReference>
<feature type="coiled-coil region" evidence="7">
    <location>
        <begin position="78"/>
        <end position="112"/>
    </location>
</feature>
<feature type="coiled-coil region" evidence="7">
    <location>
        <begin position="463"/>
        <end position="551"/>
    </location>
</feature>
<dbReference type="PANTHER" id="PTHR23168">
    <property type="entry name" value="MITOTIC SPINDLE ASSEMBLY CHECKPOINT PROTEIN MAD1 MITOTIC ARREST DEFICIENT-LIKE PROTEIN 1"/>
    <property type="match status" value="1"/>
</dbReference>
<dbReference type="AlphaFoldDB" id="A0A2C9LBV6"/>
<dbReference type="GO" id="GO:0005635">
    <property type="term" value="C:nuclear envelope"/>
    <property type="evidence" value="ECO:0007669"/>
    <property type="project" value="TreeGrafter"/>
</dbReference>
<feature type="region of interest" description="Disordered" evidence="8">
    <location>
        <begin position="345"/>
        <end position="364"/>
    </location>
</feature>
<dbReference type="GO" id="GO:0072686">
    <property type="term" value="C:mitotic spindle"/>
    <property type="evidence" value="ECO:0007669"/>
    <property type="project" value="TreeGrafter"/>
</dbReference>
<keyword evidence="5" id="KW-0539">Nucleus</keyword>
<evidence type="ECO:0000256" key="4">
    <source>
        <dbReference type="ARBA" id="ARBA00022776"/>
    </source>
</evidence>
<dbReference type="EnsemblMetazoa" id="BGLB029430-RB">
    <property type="protein sequence ID" value="BGLB029430-PB"/>
    <property type="gene ID" value="BGLB029430"/>
</dbReference>
<dbReference type="GO" id="GO:0000776">
    <property type="term" value="C:kinetochore"/>
    <property type="evidence" value="ECO:0007669"/>
    <property type="project" value="TreeGrafter"/>
</dbReference>
<reference evidence="9" key="1">
    <citation type="submission" date="2020-05" db="UniProtKB">
        <authorList>
            <consortium name="EnsemblMetazoa"/>
        </authorList>
    </citation>
    <scope>IDENTIFICATION</scope>
    <source>
        <strain evidence="9">BB02</strain>
    </source>
</reference>
<comment type="subcellular location">
    <subcellularLocation>
        <location evidence="1">Nucleus</location>
    </subcellularLocation>
</comment>
<dbReference type="VEuPathDB" id="VectorBase:BGLB029430"/>
<dbReference type="EnsemblMetazoa" id="BGLB029430-RA">
    <property type="protein sequence ID" value="BGLB029430-PA"/>
    <property type="gene ID" value="BGLB029430"/>
</dbReference>
<evidence type="ECO:0000256" key="8">
    <source>
        <dbReference type="SAM" id="MobiDB-lite"/>
    </source>
</evidence>
<evidence type="ECO:0000256" key="2">
    <source>
        <dbReference type="ARBA" id="ARBA00008029"/>
    </source>
</evidence>
<dbReference type="GO" id="GO:0051301">
    <property type="term" value="P:cell division"/>
    <property type="evidence" value="ECO:0007669"/>
    <property type="project" value="UniProtKB-KW"/>
</dbReference>
<dbReference type="GO" id="GO:0007094">
    <property type="term" value="P:mitotic spindle assembly checkpoint signaling"/>
    <property type="evidence" value="ECO:0007669"/>
    <property type="project" value="InterPro"/>
</dbReference>
<evidence type="ECO:0000256" key="6">
    <source>
        <dbReference type="ARBA" id="ARBA00023306"/>
    </source>
</evidence>
<dbReference type="SUPFAM" id="SSF75704">
    <property type="entry name" value="Mitotic arrest deficient-like 1, Mad1"/>
    <property type="match status" value="1"/>
</dbReference>
<proteinExistence type="inferred from homology"/>
<evidence type="ECO:0000313" key="10">
    <source>
        <dbReference type="Proteomes" id="UP000076420"/>
    </source>
</evidence>
<comment type="similarity">
    <text evidence="2">Belongs to the MAD1 family.</text>
</comment>
<dbReference type="Proteomes" id="UP000076420">
    <property type="component" value="Unassembled WGS sequence"/>
</dbReference>
<organism evidence="9 10">
    <name type="scientific">Biomphalaria glabrata</name>
    <name type="common">Bloodfluke planorb</name>
    <name type="synonym">Freshwater snail</name>
    <dbReference type="NCBI Taxonomy" id="6526"/>
    <lineage>
        <taxon>Eukaryota</taxon>
        <taxon>Metazoa</taxon>
        <taxon>Spiralia</taxon>
        <taxon>Lophotrochozoa</taxon>
        <taxon>Mollusca</taxon>
        <taxon>Gastropoda</taxon>
        <taxon>Heterobranchia</taxon>
        <taxon>Euthyneura</taxon>
        <taxon>Panpulmonata</taxon>
        <taxon>Hygrophila</taxon>
        <taxon>Lymnaeoidea</taxon>
        <taxon>Planorbidae</taxon>
        <taxon>Biomphalaria</taxon>
    </lineage>
</organism>
<evidence type="ECO:0000256" key="3">
    <source>
        <dbReference type="ARBA" id="ARBA00022618"/>
    </source>
</evidence>
<dbReference type="GO" id="GO:0051315">
    <property type="term" value="P:attachment of mitotic spindle microtubules to kinetochore"/>
    <property type="evidence" value="ECO:0007669"/>
    <property type="project" value="TreeGrafter"/>
</dbReference>
<keyword evidence="6" id="KW-0131">Cell cycle</keyword>
<sequence>MDSFVSEGVTNRMKRKYQFDNSLSELDTQDLFSANTRHNLMEDFGETPLKSSRVSHVGSRSFLNTTPTQELNLLKKENNLKDAEIIALRSNITNLENQIAKLSDAARQAKIEFDSEMTKMKTEKERDRTKLTEMRSKVQFVMEREKNTKEEMNRLQVDKDKQILELKTKLVEVQNDKILASDLAQQNTAKLLKEKEDIWNTFYQMMSEKSSLQSKLNEAEAQLALRKTAQAQNEELRKELEEIKQALAEEQQKNKVLENEFSEQEDNIMITKARKSDLDLVPKMKIELEKLRQDNEQLRQNEQNTLLLEEEVRSLKSKLEYAHTMQEKLAALEVENEELQGRLQRWEATDSSGSRRPMSPSSLSRRILESETLQASLVLANGELQSEHTLTLRKLNQAEGEIKRLTLELSAKEQMIALQLEKEKRAWRKDLLLTKERDSYKSLLDSYESEVTVNFDSQRKSQVLKLEEVIAGYKEQNSSLESEIRSLSEKLMTAQIKYEQVKQNFDGVQQSEQQKSSRESEDLIKQLQERIAVLENTLLKTQEERDILEARIEQRDLQGDYDPSKIKIIHFSMNPFAKAQKAHQDELQKLREDNETLKKRNQILEEKGHVADITLQVQEKLKQPSPSKEVEEIKAQLKREETRNKRLMEVFKKTSQEFREICYQLTGYKIDIPCTNQYRLTSMYAESPHDYLLFQQNEKGEILMLQTDFSLTLQEPMEMYLQNQNSIPMFLSHITMDLFGKQTMNLG</sequence>
<name>A0A2C9LBV6_BIOGL</name>
<dbReference type="VEuPathDB" id="VectorBase:BGLAX_048918"/>
<feature type="coiled-coil region" evidence="7">
    <location>
        <begin position="580"/>
        <end position="657"/>
    </location>
</feature>
<keyword evidence="4" id="KW-0498">Mitosis</keyword>
<dbReference type="STRING" id="6526.A0A2C9LBV6"/>
<dbReference type="Gene3D" id="6.10.250.90">
    <property type="match status" value="1"/>
</dbReference>
<dbReference type="OrthoDB" id="331602at2759"/>
<feature type="compositionally biased region" description="Low complexity" evidence="8">
    <location>
        <begin position="351"/>
        <end position="364"/>
    </location>
</feature>
<keyword evidence="3" id="KW-0132">Cell division</keyword>
<dbReference type="Pfam" id="PF05557">
    <property type="entry name" value="MAD"/>
    <property type="match status" value="1"/>
</dbReference>
<dbReference type="Gene3D" id="3.30.457.60">
    <property type="match status" value="1"/>
</dbReference>